<dbReference type="AlphaFoldDB" id="A0A171DJH7"/>
<dbReference type="SUPFAM" id="SSF63817">
    <property type="entry name" value="Sortase"/>
    <property type="match status" value="1"/>
</dbReference>
<dbReference type="GO" id="GO:0016787">
    <property type="term" value="F:hydrolase activity"/>
    <property type="evidence" value="ECO:0007669"/>
    <property type="project" value="UniProtKB-KW"/>
</dbReference>
<comment type="caution">
    <text evidence="4">The sequence shown here is derived from an EMBL/GenBank/DDBJ whole genome shotgun (WGS) entry which is preliminary data.</text>
</comment>
<evidence type="ECO:0000256" key="1">
    <source>
        <dbReference type="ARBA" id="ARBA00022801"/>
    </source>
</evidence>
<dbReference type="InterPro" id="IPR042001">
    <property type="entry name" value="Sortase_F"/>
</dbReference>
<evidence type="ECO:0000256" key="2">
    <source>
        <dbReference type="SAM" id="MobiDB-lite"/>
    </source>
</evidence>
<evidence type="ECO:0000256" key="3">
    <source>
        <dbReference type="SAM" id="Phobius"/>
    </source>
</evidence>
<accession>A0A171DJH7</accession>
<sequence>MATDPPPPRAWIDQRGVLWIESVPPPPVASAAAAARPWNPFTWFLVIVGVLAAVATPLALTGRILTAADNASVADPDPRTALALEQEPPAGPASATPSTSATGPDAGPSSESATAAGLPRSAPVRIRIPAIGVSAPVMAVGLEADGVVGAPPVEQPNLAGWYRYGPTPGQIGPAVILGHVDTTSGPAVFARLRELAPGDEIEITRRDGRLVTFVVDGLEKAPKRNFPTGRVYGRLDHAGLRLITCGGAFDRSARSYIDNVIVYAHAR</sequence>
<dbReference type="OrthoDB" id="525039at2"/>
<dbReference type="CDD" id="cd05829">
    <property type="entry name" value="Sortase_F"/>
    <property type="match status" value="1"/>
</dbReference>
<name>A0A171DJH7_9ACTN</name>
<dbReference type="EMBL" id="BDCX01000011">
    <property type="protein sequence ID" value="GAT68987.1"/>
    <property type="molecule type" value="Genomic_DNA"/>
</dbReference>
<protein>
    <submittedName>
        <fullName evidence="4">Peptidase C60</fullName>
    </submittedName>
</protein>
<keyword evidence="1" id="KW-0378">Hydrolase</keyword>
<gene>
    <name evidence="4" type="ORF">PS9374_04652</name>
</gene>
<dbReference type="STRING" id="161355.PS9374_04652"/>
<dbReference type="InterPro" id="IPR005754">
    <property type="entry name" value="Sortase"/>
</dbReference>
<keyword evidence="3" id="KW-0472">Membrane</keyword>
<dbReference type="Proteomes" id="UP000077701">
    <property type="component" value="Unassembled WGS sequence"/>
</dbReference>
<keyword evidence="3" id="KW-0812">Transmembrane</keyword>
<evidence type="ECO:0000313" key="4">
    <source>
        <dbReference type="EMBL" id="GAT68987.1"/>
    </source>
</evidence>
<feature type="compositionally biased region" description="Low complexity" evidence="2">
    <location>
        <begin position="92"/>
        <end position="104"/>
    </location>
</feature>
<dbReference type="InterPro" id="IPR023365">
    <property type="entry name" value="Sortase_dom-sf"/>
</dbReference>
<dbReference type="NCBIfam" id="NF033748">
    <property type="entry name" value="class_F_sortase"/>
    <property type="match status" value="1"/>
</dbReference>
<keyword evidence="3" id="KW-1133">Transmembrane helix</keyword>
<organism evidence="4 5">
    <name type="scientific">Planomonospora sphaerica</name>
    <dbReference type="NCBI Taxonomy" id="161355"/>
    <lineage>
        <taxon>Bacteria</taxon>
        <taxon>Bacillati</taxon>
        <taxon>Actinomycetota</taxon>
        <taxon>Actinomycetes</taxon>
        <taxon>Streptosporangiales</taxon>
        <taxon>Streptosporangiaceae</taxon>
        <taxon>Planomonospora</taxon>
    </lineage>
</organism>
<keyword evidence="5" id="KW-1185">Reference proteome</keyword>
<proteinExistence type="predicted"/>
<feature type="transmembrane region" description="Helical" evidence="3">
    <location>
        <begin position="41"/>
        <end position="60"/>
    </location>
</feature>
<reference evidence="5" key="2">
    <citation type="submission" date="2016-04" db="EMBL/GenBank/DDBJ databases">
        <title>Planomonospora sphaerica JCM9374 whole genome shotgun sequence.</title>
        <authorList>
            <person name="Suzuki T."/>
            <person name="Dohra H."/>
            <person name="Kodani S."/>
        </authorList>
    </citation>
    <scope>NUCLEOTIDE SEQUENCE [LARGE SCALE GENOMIC DNA]</scope>
    <source>
        <strain evidence="5">JCM 9374</strain>
    </source>
</reference>
<evidence type="ECO:0000313" key="5">
    <source>
        <dbReference type="Proteomes" id="UP000077701"/>
    </source>
</evidence>
<dbReference type="Pfam" id="PF04203">
    <property type="entry name" value="Sortase"/>
    <property type="match status" value="1"/>
</dbReference>
<dbReference type="Gene3D" id="2.40.260.10">
    <property type="entry name" value="Sortase"/>
    <property type="match status" value="1"/>
</dbReference>
<reference evidence="4 5" key="1">
    <citation type="journal article" date="2016" name="Genome Announc.">
        <title>Draft Genome Sequence of Planomonospora sphaerica JCM9374, a Rare Actinomycete.</title>
        <authorList>
            <person name="Dohra H."/>
            <person name="Suzuki T."/>
            <person name="Inoue Y."/>
            <person name="Kodani S."/>
        </authorList>
    </citation>
    <scope>NUCLEOTIDE SEQUENCE [LARGE SCALE GENOMIC DNA]</scope>
    <source>
        <strain evidence="4 5">JCM 9374</strain>
    </source>
</reference>
<feature type="region of interest" description="Disordered" evidence="2">
    <location>
        <begin position="83"/>
        <end position="118"/>
    </location>
</feature>